<evidence type="ECO:0000313" key="1">
    <source>
        <dbReference type="EMBL" id="KAK5697895.1"/>
    </source>
</evidence>
<dbReference type="PANTHER" id="PTHR42085:SF1">
    <property type="entry name" value="F-BOX DOMAIN-CONTAINING PROTEIN"/>
    <property type="match status" value="1"/>
</dbReference>
<evidence type="ECO:0000313" key="2">
    <source>
        <dbReference type="Proteomes" id="UP001310594"/>
    </source>
</evidence>
<sequence length="237" mass="27293">MATDEKPCLLLKLSAELRNNIYELVLLSEDSIDIRTETQPAIARTCRQIREECIQIYYGQSKFEFVTASAQDDALDDIAHWLERIGPEHCRVLSTIKIKTGVPNGLMLDDEDTTHQKTPWARMLLRMKELGITEGLAVDVELQQEPFKDVWVELIRQQITLKETVHGFEKRRTECMRAYVESLGATILGRKQAEPCLHLSTEPVTSEDPLTLLLCTQTFDDMLYQGRPETRDWVQRT</sequence>
<dbReference type="AlphaFoldDB" id="A0AAN8A2B7"/>
<reference evidence="1" key="1">
    <citation type="submission" date="2023-08" db="EMBL/GenBank/DDBJ databases">
        <title>Black Yeasts Isolated from many extreme environments.</title>
        <authorList>
            <person name="Coleine C."/>
            <person name="Stajich J.E."/>
            <person name="Selbmann L."/>
        </authorList>
    </citation>
    <scope>NUCLEOTIDE SEQUENCE</scope>
    <source>
        <strain evidence="1">CCFEE 5810</strain>
    </source>
</reference>
<accession>A0AAN8A2B7</accession>
<dbReference type="InterPro" id="IPR038883">
    <property type="entry name" value="AN11006-like"/>
</dbReference>
<comment type="caution">
    <text evidence="1">The sequence shown here is derived from an EMBL/GenBank/DDBJ whole genome shotgun (WGS) entry which is preliminary data.</text>
</comment>
<dbReference type="Proteomes" id="UP001310594">
    <property type="component" value="Unassembled WGS sequence"/>
</dbReference>
<dbReference type="PANTHER" id="PTHR42085">
    <property type="entry name" value="F-BOX DOMAIN-CONTAINING PROTEIN"/>
    <property type="match status" value="1"/>
</dbReference>
<gene>
    <name evidence="1" type="ORF">LTR97_006854</name>
</gene>
<protein>
    <submittedName>
        <fullName evidence="1">Uncharacterized protein</fullName>
    </submittedName>
</protein>
<name>A0AAN8A2B7_9PEZI</name>
<organism evidence="1 2">
    <name type="scientific">Elasticomyces elasticus</name>
    <dbReference type="NCBI Taxonomy" id="574655"/>
    <lineage>
        <taxon>Eukaryota</taxon>
        <taxon>Fungi</taxon>
        <taxon>Dikarya</taxon>
        <taxon>Ascomycota</taxon>
        <taxon>Pezizomycotina</taxon>
        <taxon>Dothideomycetes</taxon>
        <taxon>Dothideomycetidae</taxon>
        <taxon>Mycosphaerellales</taxon>
        <taxon>Teratosphaeriaceae</taxon>
        <taxon>Elasticomyces</taxon>
    </lineage>
</organism>
<dbReference type="EMBL" id="JAVRQU010000010">
    <property type="protein sequence ID" value="KAK5697895.1"/>
    <property type="molecule type" value="Genomic_DNA"/>
</dbReference>
<proteinExistence type="predicted"/>